<dbReference type="FunFam" id="2.60.120.200:FF:000128">
    <property type="entry name" value="enteropeptidase isoform X2"/>
    <property type="match status" value="1"/>
</dbReference>
<dbReference type="Pfam" id="PF00629">
    <property type="entry name" value="MAM"/>
    <property type="match status" value="1"/>
</dbReference>
<dbReference type="Proteomes" id="UP000261580">
    <property type="component" value="Unassembled WGS sequence"/>
</dbReference>
<dbReference type="Gene3D" id="2.60.120.200">
    <property type="match status" value="1"/>
</dbReference>
<reference evidence="3" key="2">
    <citation type="submission" date="2025-09" db="UniProtKB">
        <authorList>
            <consortium name="Ensembl"/>
        </authorList>
    </citation>
    <scope>IDENTIFICATION</scope>
</reference>
<dbReference type="SUPFAM" id="SSF49899">
    <property type="entry name" value="Concanavalin A-like lectins/glucanases"/>
    <property type="match status" value="1"/>
</dbReference>
<dbReference type="PRINTS" id="PR00020">
    <property type="entry name" value="MAMDOMAIN"/>
</dbReference>
<dbReference type="GO" id="GO:0016020">
    <property type="term" value="C:membrane"/>
    <property type="evidence" value="ECO:0007669"/>
    <property type="project" value="InterPro"/>
</dbReference>
<dbReference type="GeneTree" id="ENSGT00940000156850"/>
<keyword evidence="4" id="KW-1185">Reference proteome</keyword>
<sequence length="266" mass="29429">MKSVRLKMGSKAASFSNPPPAVCTVIHTTSPLMEAQSSSQYLDTTPIPTFRTSPDPICNLDCNFDSNLCSWNQMITDAFDWTWQRGSTPTLMTGPSADHTGDGHYLYIEANSASYGDTARLISSDSECSNSGPQCLQFWYHMYGSADTMGLHVYLLQNRIANQVWRKQNDQGNMWHLAQVDITATDNFQIIFEGRRGSNTQSDVAIDDVSLYHGHCAGNPNVLTIICAVQTLSDNLNDRPDCEILLQNCRNTNANEGKTNNTKAVT</sequence>
<keyword evidence="1" id="KW-0677">Repeat</keyword>
<dbReference type="InterPro" id="IPR000998">
    <property type="entry name" value="MAM_dom"/>
</dbReference>
<dbReference type="SMART" id="SM00137">
    <property type="entry name" value="MAM"/>
    <property type="match status" value="1"/>
</dbReference>
<dbReference type="PANTHER" id="PTHR23282">
    <property type="entry name" value="APICAL ENDOSOMAL GLYCOPROTEIN PRECURSOR"/>
    <property type="match status" value="1"/>
</dbReference>
<reference evidence="3" key="1">
    <citation type="submission" date="2025-08" db="UniProtKB">
        <authorList>
            <consortium name="Ensembl"/>
        </authorList>
    </citation>
    <scope>IDENTIFICATION</scope>
</reference>
<dbReference type="CDD" id="cd06263">
    <property type="entry name" value="MAM"/>
    <property type="match status" value="1"/>
</dbReference>
<dbReference type="InterPro" id="IPR051560">
    <property type="entry name" value="MAM_domain-containing"/>
</dbReference>
<dbReference type="InterPro" id="IPR013320">
    <property type="entry name" value="ConA-like_dom_sf"/>
</dbReference>
<evidence type="ECO:0000313" key="3">
    <source>
        <dbReference type="Ensembl" id="ENSNBRP00000022346.1"/>
    </source>
</evidence>
<proteinExistence type="predicted"/>
<dbReference type="PROSITE" id="PS50060">
    <property type="entry name" value="MAM_2"/>
    <property type="match status" value="1"/>
</dbReference>
<protein>
    <recommendedName>
        <fullName evidence="2">MAM domain-containing protein</fullName>
    </recommendedName>
</protein>
<dbReference type="Bgee" id="ENSNBRG00000017105">
    <property type="expression patterns" value="Expressed in liver"/>
</dbReference>
<organism evidence="3 4">
    <name type="scientific">Neolamprologus brichardi</name>
    <name type="common">Fairy cichlid</name>
    <name type="synonym">Lamprologus brichardi</name>
    <dbReference type="NCBI Taxonomy" id="32507"/>
    <lineage>
        <taxon>Eukaryota</taxon>
        <taxon>Metazoa</taxon>
        <taxon>Chordata</taxon>
        <taxon>Craniata</taxon>
        <taxon>Vertebrata</taxon>
        <taxon>Euteleostomi</taxon>
        <taxon>Actinopterygii</taxon>
        <taxon>Neopterygii</taxon>
        <taxon>Teleostei</taxon>
        <taxon>Neoteleostei</taxon>
        <taxon>Acanthomorphata</taxon>
        <taxon>Ovalentaria</taxon>
        <taxon>Cichlomorphae</taxon>
        <taxon>Cichliformes</taxon>
        <taxon>Cichlidae</taxon>
        <taxon>African cichlids</taxon>
        <taxon>Pseudocrenilabrinae</taxon>
        <taxon>Lamprologini</taxon>
        <taxon>Neolamprologus</taxon>
    </lineage>
</organism>
<dbReference type="PANTHER" id="PTHR23282:SF101">
    <property type="entry name" value="MAM DOMAIN-CONTAINING PROTEIN"/>
    <property type="match status" value="1"/>
</dbReference>
<evidence type="ECO:0000256" key="1">
    <source>
        <dbReference type="ARBA" id="ARBA00022737"/>
    </source>
</evidence>
<evidence type="ECO:0000259" key="2">
    <source>
        <dbReference type="PROSITE" id="PS50060"/>
    </source>
</evidence>
<feature type="domain" description="MAM" evidence="2">
    <location>
        <begin position="60"/>
        <end position="218"/>
    </location>
</feature>
<accession>A0A3Q4HK08</accession>
<dbReference type="AlphaFoldDB" id="A0A3Q4HK08"/>
<name>A0A3Q4HK08_NEOBR</name>
<dbReference type="Ensembl" id="ENSNBRT00000022939.1">
    <property type="protein sequence ID" value="ENSNBRP00000022346.1"/>
    <property type="gene ID" value="ENSNBRG00000017105.1"/>
</dbReference>
<evidence type="ECO:0000313" key="4">
    <source>
        <dbReference type="Proteomes" id="UP000261580"/>
    </source>
</evidence>